<dbReference type="InterPro" id="IPR029044">
    <property type="entry name" value="Nucleotide-diphossugar_trans"/>
</dbReference>
<dbReference type="AlphaFoldDB" id="A0A395LX08"/>
<dbReference type="EMBL" id="PHFL01000071">
    <property type="protein sequence ID" value="RFM23061.1"/>
    <property type="molecule type" value="Genomic_DNA"/>
</dbReference>
<feature type="non-terminal residue" evidence="2">
    <location>
        <position position="84"/>
    </location>
</feature>
<proteinExistence type="predicted"/>
<evidence type="ECO:0000313" key="3">
    <source>
        <dbReference type="Proteomes" id="UP000266389"/>
    </source>
</evidence>
<protein>
    <recommendedName>
        <fullName evidence="1">Nucleotidyl transferase domain-containing protein</fullName>
    </recommendedName>
</protein>
<dbReference type="Pfam" id="PF00483">
    <property type="entry name" value="NTP_transferase"/>
    <property type="match status" value="1"/>
</dbReference>
<evidence type="ECO:0000313" key="2">
    <source>
        <dbReference type="EMBL" id="RFM23061.1"/>
    </source>
</evidence>
<dbReference type="InterPro" id="IPR005835">
    <property type="entry name" value="NTP_transferase_dom"/>
</dbReference>
<accession>A0A395LX08</accession>
<name>A0A395LX08_9BACT</name>
<dbReference type="Gene3D" id="3.90.550.10">
    <property type="entry name" value="Spore Coat Polysaccharide Biosynthesis Protein SpsA, Chain A"/>
    <property type="match status" value="1"/>
</dbReference>
<organism evidence="2 3">
    <name type="scientific">Candidatus Thermochlorobacter aerophilus</name>
    <dbReference type="NCBI Taxonomy" id="1868324"/>
    <lineage>
        <taxon>Bacteria</taxon>
        <taxon>Pseudomonadati</taxon>
        <taxon>Chlorobiota</taxon>
        <taxon>Chlorobiia</taxon>
        <taxon>Chlorobiales</taxon>
        <taxon>Candidatus Thermochlorobacteriaceae</taxon>
        <taxon>Candidatus Thermochlorobacter</taxon>
    </lineage>
</organism>
<dbReference type="Proteomes" id="UP000266389">
    <property type="component" value="Unassembled WGS sequence"/>
</dbReference>
<reference evidence="2 3" key="1">
    <citation type="journal article" date="2011" name="ISME J.">
        <title>Community ecology of hot spring cyanobacterial mats: predominant populations and their functional potential.</title>
        <authorList>
            <person name="Klatt C.G."/>
            <person name="Wood J.M."/>
            <person name="Rusch D.B."/>
            <person name="Bateson M.M."/>
            <person name="Hamamura N."/>
            <person name="Heidelberg J.F."/>
            <person name="Grossman A.R."/>
            <person name="Bhaya D."/>
            <person name="Cohan F.M."/>
            <person name="Kuhl M."/>
            <person name="Bryant D.A."/>
            <person name="Ward D.M."/>
        </authorList>
    </citation>
    <scope>NUCLEOTIDE SEQUENCE [LARGE SCALE GENOMIC DNA]</scope>
    <source>
        <strain evidence="2">OS</strain>
    </source>
</reference>
<comment type="caution">
    <text evidence="2">The sequence shown here is derived from an EMBL/GenBank/DDBJ whole genome shotgun (WGS) entry which is preliminary data.</text>
</comment>
<dbReference type="SUPFAM" id="SSF53448">
    <property type="entry name" value="Nucleotide-diphospho-sugar transferases"/>
    <property type="match status" value="1"/>
</dbReference>
<feature type="domain" description="Nucleotidyl transferase" evidence="1">
    <location>
        <begin position="4"/>
        <end position="64"/>
    </location>
</feature>
<gene>
    <name evidence="2" type="ORF">D0433_13575</name>
</gene>
<sequence>MKVIVPMAGRGSRFKNVGETTPKPLIPVLGKPMLYWALKSIDGLEYSQLIFIALKEHDVNFDLKKTLNKLYGDDITLILIDEVT</sequence>
<evidence type="ECO:0000259" key="1">
    <source>
        <dbReference type="Pfam" id="PF00483"/>
    </source>
</evidence>